<keyword evidence="3 7" id="KW-0689">Ribosomal protein</keyword>
<reference evidence="7 8" key="1">
    <citation type="journal article" date="2023" name="ISME J.">
        <title>Cultivation and genomic characterization of novel and ubiquitous marine nitrite-oxidizing bacteria from the Nitrospirales.</title>
        <authorList>
            <person name="Mueller A.J."/>
            <person name="Daebeler A."/>
            <person name="Herbold C.W."/>
            <person name="Kirkegaard R.H."/>
            <person name="Daims H."/>
        </authorList>
    </citation>
    <scope>NUCLEOTIDE SEQUENCE [LARGE SCALE GENOMIC DNA]</scope>
    <source>
        <strain evidence="7 8">EB</strain>
    </source>
</reference>
<dbReference type="SUPFAM" id="SSF55129">
    <property type="entry name" value="Ribosomal protein L30p/L7e"/>
    <property type="match status" value="1"/>
</dbReference>
<name>A0ABU3KC84_9BACT</name>
<dbReference type="PANTHER" id="PTHR15892:SF2">
    <property type="entry name" value="LARGE RIBOSOMAL SUBUNIT PROTEIN UL30M"/>
    <property type="match status" value="1"/>
</dbReference>
<comment type="subunit">
    <text evidence="2">Part of the 50S ribosomal subunit.</text>
</comment>
<evidence type="ECO:0000313" key="8">
    <source>
        <dbReference type="Proteomes" id="UP001250932"/>
    </source>
</evidence>
<comment type="caution">
    <text evidence="7">The sequence shown here is derived from an EMBL/GenBank/DDBJ whole genome shotgun (WGS) entry which is preliminary data.</text>
</comment>
<evidence type="ECO:0000256" key="2">
    <source>
        <dbReference type="ARBA" id="ARBA00011838"/>
    </source>
</evidence>
<accession>A0ABU3KC84</accession>
<dbReference type="Pfam" id="PF00327">
    <property type="entry name" value="Ribosomal_L30"/>
    <property type="match status" value="1"/>
</dbReference>
<dbReference type="InterPro" id="IPR036919">
    <property type="entry name" value="Ribo_uL30_ferredoxin-like_sf"/>
</dbReference>
<dbReference type="EMBL" id="JAQOUE010000002">
    <property type="protein sequence ID" value="MDT7043839.1"/>
    <property type="molecule type" value="Genomic_DNA"/>
</dbReference>
<dbReference type="PIRSF" id="PIRSF002211">
    <property type="entry name" value="Ribosomal_L30_bac-type"/>
    <property type="match status" value="1"/>
</dbReference>
<dbReference type="Proteomes" id="UP001250932">
    <property type="component" value="Unassembled WGS sequence"/>
</dbReference>
<evidence type="ECO:0000256" key="3">
    <source>
        <dbReference type="ARBA" id="ARBA00022980"/>
    </source>
</evidence>
<dbReference type="GO" id="GO:0005840">
    <property type="term" value="C:ribosome"/>
    <property type="evidence" value="ECO:0007669"/>
    <property type="project" value="UniProtKB-KW"/>
</dbReference>
<evidence type="ECO:0000256" key="1">
    <source>
        <dbReference type="ARBA" id="ARBA00007594"/>
    </source>
</evidence>
<sequence length="68" mass="7727">MPTSKQKSETDRVSITLKQSPIGRHKKQRVLLLGLGLRRLHQTVEHPKNPQVLGLIDKVKHLVEVKST</sequence>
<organism evidence="7 8">
    <name type="scientific">Candidatus Nitronereus thalassa</name>
    <dbReference type="NCBI Taxonomy" id="3020898"/>
    <lineage>
        <taxon>Bacteria</taxon>
        <taxon>Pseudomonadati</taxon>
        <taxon>Nitrospirota</taxon>
        <taxon>Nitrospiria</taxon>
        <taxon>Nitrospirales</taxon>
        <taxon>Nitrospiraceae</taxon>
        <taxon>Candidatus Nitronereus</taxon>
    </lineage>
</organism>
<evidence type="ECO:0000256" key="5">
    <source>
        <dbReference type="ARBA" id="ARBA00035492"/>
    </source>
</evidence>
<gene>
    <name evidence="7" type="primary">rpmD</name>
    <name evidence="7" type="ORF">PPG34_15900</name>
</gene>
<dbReference type="NCBIfam" id="TIGR01308">
    <property type="entry name" value="rpmD_bact"/>
    <property type="match status" value="1"/>
</dbReference>
<dbReference type="InterPro" id="IPR016082">
    <property type="entry name" value="Ribosomal_uL30_ferredoxin-like"/>
</dbReference>
<keyword evidence="8" id="KW-1185">Reference proteome</keyword>
<proteinExistence type="inferred from homology"/>
<feature type="domain" description="Large ribosomal subunit protein uL30-like ferredoxin-like fold" evidence="6">
    <location>
        <begin position="15"/>
        <end position="63"/>
    </location>
</feature>
<evidence type="ECO:0000259" key="6">
    <source>
        <dbReference type="Pfam" id="PF00327"/>
    </source>
</evidence>
<dbReference type="HAMAP" id="MF_01371_B">
    <property type="entry name" value="Ribosomal_uL30_B"/>
    <property type="match status" value="1"/>
</dbReference>
<comment type="similarity">
    <text evidence="1">Belongs to the universal ribosomal protein uL30 family.</text>
</comment>
<dbReference type="RefSeq" id="WP_313834430.1">
    <property type="nucleotide sequence ID" value="NZ_JAQOUE010000002.1"/>
</dbReference>
<protein>
    <recommendedName>
        <fullName evidence="5">50S ribosomal protein L30</fullName>
    </recommendedName>
</protein>
<keyword evidence="4" id="KW-0687">Ribonucleoprotein</keyword>
<dbReference type="InterPro" id="IPR005996">
    <property type="entry name" value="Ribosomal_uL30_bac-type"/>
</dbReference>
<evidence type="ECO:0000313" key="7">
    <source>
        <dbReference type="EMBL" id="MDT7043839.1"/>
    </source>
</evidence>
<evidence type="ECO:0000256" key="4">
    <source>
        <dbReference type="ARBA" id="ARBA00023274"/>
    </source>
</evidence>
<dbReference type="Gene3D" id="3.30.1390.20">
    <property type="entry name" value="Ribosomal protein L30, ferredoxin-like fold domain"/>
    <property type="match status" value="1"/>
</dbReference>
<dbReference type="PANTHER" id="PTHR15892">
    <property type="entry name" value="MITOCHONDRIAL RIBOSOMAL PROTEIN L30"/>
    <property type="match status" value="1"/>
</dbReference>